<dbReference type="PANTHER" id="PTHR34294">
    <property type="entry name" value="TRANSCRIPTIONAL REGULATOR-RELATED"/>
    <property type="match status" value="1"/>
</dbReference>
<dbReference type="InterPro" id="IPR036388">
    <property type="entry name" value="WH-like_DNA-bd_sf"/>
</dbReference>
<dbReference type="RefSeq" id="WP_349300875.1">
    <property type="nucleotide sequence ID" value="NZ_JBEDNQ010000012.1"/>
</dbReference>
<dbReference type="InterPro" id="IPR037171">
    <property type="entry name" value="NagB/RpiA_transferase-like"/>
</dbReference>
<evidence type="ECO:0000256" key="4">
    <source>
        <dbReference type="ARBA" id="ARBA00023163"/>
    </source>
</evidence>
<keyword evidence="4" id="KW-0804">Transcription</keyword>
<dbReference type="PANTHER" id="PTHR34294:SF1">
    <property type="entry name" value="TRANSCRIPTIONAL REGULATOR LSRR"/>
    <property type="match status" value="1"/>
</dbReference>
<gene>
    <name evidence="6" type="ORF">WIS52_25275</name>
</gene>
<sequence length="334" mass="35239">MNAHLSGGVPDGRSAPIAPHVVLEVARAYYLDDLSKVEIAKRTGLSRWQVARLLAEARESGVVRIQVGDPAVESAEVGAELVRVLGVDRAVVVPATVTPGDEPGLDAVTEALAELLASTVEEGRSVGLTWSRVIERLPRRLRRLAPCQVVQLAGALTFPGDRLGSVEVVREVARIAGGTAFPFYAPLVVDDPGAAEALRRQPEIARCLDRVARLDVAVVSVGYWSEHGSAVYPLVPAALAERVAAGGGVGDISGRVFDEHGGPVDAGLDELVVGITVEQLRAVPRRIATSFGEYRARSTIAAVRAGLVTELVVDQPQAEAILRMSDAGAPARTR</sequence>
<dbReference type="Proteomes" id="UP001494902">
    <property type="component" value="Unassembled WGS sequence"/>
</dbReference>
<dbReference type="SUPFAM" id="SSF100950">
    <property type="entry name" value="NagB/RpiA/CoA transferase-like"/>
    <property type="match status" value="1"/>
</dbReference>
<keyword evidence="2" id="KW-0805">Transcription regulation</keyword>
<organism evidence="6 7">
    <name type="scientific">Pseudonocardia nematodicida</name>
    <dbReference type="NCBI Taxonomy" id="1206997"/>
    <lineage>
        <taxon>Bacteria</taxon>
        <taxon>Bacillati</taxon>
        <taxon>Actinomycetota</taxon>
        <taxon>Actinomycetes</taxon>
        <taxon>Pseudonocardiales</taxon>
        <taxon>Pseudonocardiaceae</taxon>
        <taxon>Pseudonocardia</taxon>
    </lineage>
</organism>
<feature type="domain" description="Sugar-binding" evidence="5">
    <location>
        <begin position="71"/>
        <end position="323"/>
    </location>
</feature>
<evidence type="ECO:0000313" key="6">
    <source>
        <dbReference type="EMBL" id="MEQ3553800.1"/>
    </source>
</evidence>
<name>A0ABV1KH77_9PSEU</name>
<dbReference type="Gene3D" id="1.10.10.10">
    <property type="entry name" value="Winged helix-like DNA-binding domain superfamily/Winged helix DNA-binding domain"/>
    <property type="match status" value="1"/>
</dbReference>
<dbReference type="InterPro" id="IPR051054">
    <property type="entry name" value="SorC_transcr_regulators"/>
</dbReference>
<accession>A0ABV1KH77</accession>
<keyword evidence="7" id="KW-1185">Reference proteome</keyword>
<evidence type="ECO:0000259" key="5">
    <source>
        <dbReference type="Pfam" id="PF04198"/>
    </source>
</evidence>
<dbReference type="Pfam" id="PF04198">
    <property type="entry name" value="Sugar-bind"/>
    <property type="match status" value="1"/>
</dbReference>
<dbReference type="Gene3D" id="3.40.50.1360">
    <property type="match status" value="1"/>
</dbReference>
<keyword evidence="3" id="KW-0238">DNA-binding</keyword>
<evidence type="ECO:0000256" key="2">
    <source>
        <dbReference type="ARBA" id="ARBA00023015"/>
    </source>
</evidence>
<dbReference type="InterPro" id="IPR007324">
    <property type="entry name" value="Sugar-bd_dom_put"/>
</dbReference>
<reference evidence="6 7" key="1">
    <citation type="submission" date="2024-03" db="EMBL/GenBank/DDBJ databases">
        <title>Draft genome sequence of Pseudonocardia nematodicida JCM 31783.</title>
        <authorList>
            <person name="Butdee W."/>
            <person name="Duangmal K."/>
        </authorList>
    </citation>
    <scope>NUCLEOTIDE SEQUENCE [LARGE SCALE GENOMIC DNA]</scope>
    <source>
        <strain evidence="6 7">JCM 31783</strain>
    </source>
</reference>
<evidence type="ECO:0000313" key="7">
    <source>
        <dbReference type="Proteomes" id="UP001494902"/>
    </source>
</evidence>
<comment type="similarity">
    <text evidence="1">Belongs to the SorC transcriptional regulatory family.</text>
</comment>
<dbReference type="EMBL" id="JBEDNQ010000012">
    <property type="protein sequence ID" value="MEQ3553800.1"/>
    <property type="molecule type" value="Genomic_DNA"/>
</dbReference>
<proteinExistence type="inferred from homology"/>
<evidence type="ECO:0000256" key="3">
    <source>
        <dbReference type="ARBA" id="ARBA00023125"/>
    </source>
</evidence>
<protein>
    <submittedName>
        <fullName evidence="6">Sugar-binding domain-containing protein</fullName>
    </submittedName>
</protein>
<evidence type="ECO:0000256" key="1">
    <source>
        <dbReference type="ARBA" id="ARBA00010466"/>
    </source>
</evidence>
<comment type="caution">
    <text evidence="6">The sequence shown here is derived from an EMBL/GenBank/DDBJ whole genome shotgun (WGS) entry which is preliminary data.</text>
</comment>